<dbReference type="Proteomes" id="UP001333110">
    <property type="component" value="Unassembled WGS sequence"/>
</dbReference>
<name>A0AAN7MS01_MYCAM</name>
<dbReference type="GO" id="GO:0005944">
    <property type="term" value="C:phosphatidylinositol 3-kinase complex, class IB"/>
    <property type="evidence" value="ECO:0007669"/>
    <property type="project" value="InterPro"/>
</dbReference>
<keyword evidence="3" id="KW-1185">Reference proteome</keyword>
<accession>A0AAN7MS01</accession>
<dbReference type="InterPro" id="IPR019522">
    <property type="entry name" value="PIK3R5/6"/>
</dbReference>
<dbReference type="AlphaFoldDB" id="A0AAN7MS01"/>
<reference evidence="2 3" key="1">
    <citation type="journal article" date="2023" name="J. Hered.">
        <title>Chromosome-level genome of the wood stork (Mycteria americana) provides insight into avian chromosome evolution.</title>
        <authorList>
            <person name="Flamio R. Jr."/>
            <person name="Ramstad K.M."/>
        </authorList>
    </citation>
    <scope>NUCLEOTIDE SEQUENCE [LARGE SCALE GENOMIC DNA]</scope>
    <source>
        <strain evidence="2">JAX WOST 10</strain>
    </source>
</reference>
<evidence type="ECO:0000256" key="1">
    <source>
        <dbReference type="SAM" id="MobiDB-lite"/>
    </source>
</evidence>
<dbReference type="PANTHER" id="PTHR15593:SF1">
    <property type="entry name" value="PHOSPHOINOSITIDE 3-KINASE REGULATORY SUBUNIT 6"/>
    <property type="match status" value="1"/>
</dbReference>
<dbReference type="PANTHER" id="PTHR15593">
    <property type="entry name" value="PHOSPHATIDYLINOSITOL 3-KINASE REGULATORY SUBUNIT"/>
    <property type="match status" value="1"/>
</dbReference>
<dbReference type="EMBL" id="JAUNZN010000016">
    <property type="protein sequence ID" value="KAK4811934.1"/>
    <property type="molecule type" value="Genomic_DNA"/>
</dbReference>
<feature type="region of interest" description="Disordered" evidence="1">
    <location>
        <begin position="430"/>
        <end position="450"/>
    </location>
</feature>
<feature type="compositionally biased region" description="Basic residues" evidence="1">
    <location>
        <begin position="441"/>
        <end position="450"/>
    </location>
</feature>
<dbReference type="PRINTS" id="PR01345">
    <property type="entry name" value="CERVTRCPTASE"/>
</dbReference>
<organism evidence="2 3">
    <name type="scientific">Mycteria americana</name>
    <name type="common">Wood stork</name>
    <dbReference type="NCBI Taxonomy" id="33587"/>
    <lineage>
        <taxon>Eukaryota</taxon>
        <taxon>Metazoa</taxon>
        <taxon>Chordata</taxon>
        <taxon>Craniata</taxon>
        <taxon>Vertebrata</taxon>
        <taxon>Euteleostomi</taxon>
        <taxon>Archelosauria</taxon>
        <taxon>Archosauria</taxon>
        <taxon>Dinosauria</taxon>
        <taxon>Saurischia</taxon>
        <taxon>Theropoda</taxon>
        <taxon>Coelurosauria</taxon>
        <taxon>Aves</taxon>
        <taxon>Neognathae</taxon>
        <taxon>Neoaves</taxon>
        <taxon>Aequornithes</taxon>
        <taxon>Ciconiiformes</taxon>
        <taxon>Ciconiidae</taxon>
        <taxon>Mycteria</taxon>
    </lineage>
</organism>
<comment type="caution">
    <text evidence="2">The sequence shown here is derived from an EMBL/GenBank/DDBJ whole genome shotgun (WGS) entry which is preliminary data.</text>
</comment>
<dbReference type="GO" id="GO:0007186">
    <property type="term" value="P:G protein-coupled receptor signaling pathway"/>
    <property type="evidence" value="ECO:0007669"/>
    <property type="project" value="TreeGrafter"/>
</dbReference>
<protein>
    <recommendedName>
        <fullName evidence="4">Phosphoinositide 3-kinase regulatory subunit 6</fullName>
    </recommendedName>
</protein>
<proteinExistence type="predicted"/>
<gene>
    <name evidence="2" type="ORF">QYF61_017883</name>
</gene>
<evidence type="ECO:0000313" key="3">
    <source>
        <dbReference type="Proteomes" id="UP001333110"/>
    </source>
</evidence>
<dbReference type="Pfam" id="PF10486">
    <property type="entry name" value="PI3K_1B_p101"/>
    <property type="match status" value="2"/>
</dbReference>
<evidence type="ECO:0008006" key="4">
    <source>
        <dbReference type="Google" id="ProtNLM"/>
    </source>
</evidence>
<dbReference type="GO" id="GO:0046935">
    <property type="term" value="F:1-phosphatidylinositol-3-kinase regulator activity"/>
    <property type="evidence" value="ECO:0007669"/>
    <property type="project" value="InterPro"/>
</dbReference>
<evidence type="ECO:0000313" key="2">
    <source>
        <dbReference type="EMBL" id="KAK4811934.1"/>
    </source>
</evidence>
<sequence>MPSLLALPGFPTRGELPVRAADLVARVLLAMGALCSPVWLQGPPVGGIAFVGWLVPGCRSPRGAGLAAHVLFIPAEVESDILRRVRTLLRELDGHHPACQCDRGMLRWTLHKKIDQNLSNSSILVRILVKELERAERGDFRHYIIPLLHTLMYTLIKAPCISDELCSRVYDFCKKLLTLPKPFCTIGLDYAVRLKMERTAPGMLYQRMVISEQSLKSDPYPYQEKIFIFADPELLSEAICNALVTDTEAAQVSQTPRACMCYVIIHAMQAALGEGCDVSGLKGSLQDMPTSDVEHWFQQVVAAGECAGNEASADRSQHAARLEKIYHAVLSSLQAGNAPLGGLQGTPLPNPSISFHLWREDDELWKELVLFIRPLSQNCEPDCLSQDLDNFEIQDIISDCECCEQTRFSVLSTDSGIERDLPMAAEEPFTPCSTETEQSRLQRKGGIKKKPSPLESVAFLQAGCNGPGVKPPVKPQRRPGIPLEPAAPLQRLHTARIVLLGDDRILGRLAQAYHSLRKRETRRIFLTPRLNLQFYYIPVVTGQPNTLAAAVSLGSAALGATAGCQWLTDHAATGQEELCEVAGYLGRADPWYESNINTLCHMIPKLATMPSSPSKHLVTDLFITDVIAYYVRMGIQPVCFQVYAVKIFFNDPAHEPAEDVFLTELRTQVQESISHRELSMTKKKMTLDGPGIDLTVTYRKVVVSDRTKELAMSLRSTGLVMKAIPANEAEDPVCLNVNITEIVRINNLSGRSFSAVANRLKTRSIKIRSTEQRPFMVCLDKDSRRTYRNVIRYLQGQSKILDTEINDTKLGGAVDSLEGREALQRDLDRLESWAITNHTKFKKSKCRILHLGQGNPGYTYKLGDEKLESSSAERDLGVWVDGKLNMSQQCALAAKGANRVLGIASQLREVIVPLYTALVQPHLEYCVQFWEPQYKKDIKLLRRATKAVKSLEGKSYEEQLRSLALFGLEKRRLRVYSFLKGGSRGGGADLLSLVTSDRKQGNGVKLHQEKFRLNIRKRFYTERVMGHWNRLPREAVMAPSLSEFKEHLDAGLSHMV</sequence>